<feature type="transmembrane region" description="Helical" evidence="3">
    <location>
        <begin position="12"/>
        <end position="33"/>
    </location>
</feature>
<evidence type="ECO:0000313" key="5">
    <source>
        <dbReference type="Proteomes" id="UP000033869"/>
    </source>
</evidence>
<evidence type="ECO:0000313" key="4">
    <source>
        <dbReference type="EMBL" id="KKS08888.1"/>
    </source>
</evidence>
<organism evidence="4 5">
    <name type="scientific">candidate division CPR2 bacterium GW2011_GWC1_41_48</name>
    <dbReference type="NCBI Taxonomy" id="1618344"/>
    <lineage>
        <taxon>Bacteria</taxon>
        <taxon>Bacteria division CPR2</taxon>
    </lineage>
</organism>
<dbReference type="InterPro" id="IPR027618">
    <property type="entry name" value="Beta_prop_Msarc"/>
</dbReference>
<keyword evidence="3" id="KW-0472">Membrane</keyword>
<dbReference type="AlphaFoldDB" id="A0A0G0Z780"/>
<feature type="compositionally biased region" description="Low complexity" evidence="2">
    <location>
        <begin position="564"/>
        <end position="575"/>
    </location>
</feature>
<proteinExistence type="inferred from homology"/>
<gene>
    <name evidence="4" type="ORF">UU65_C0004G0099</name>
</gene>
<keyword evidence="3" id="KW-1133">Transmembrane helix</keyword>
<accession>A0A0G0Z780</accession>
<comment type="caution">
    <text evidence="4">The sequence shown here is derived from an EMBL/GenBank/DDBJ whole genome shotgun (WGS) entry which is preliminary data.</text>
</comment>
<dbReference type="InterPro" id="IPR011042">
    <property type="entry name" value="6-blade_b-propeller_TolB-like"/>
</dbReference>
<dbReference type="EMBL" id="LCBL01000004">
    <property type="protein sequence ID" value="KKS08888.1"/>
    <property type="molecule type" value="Genomic_DNA"/>
</dbReference>
<protein>
    <submittedName>
        <fullName evidence="4">Cell surface protein</fullName>
    </submittedName>
</protein>
<evidence type="ECO:0000256" key="2">
    <source>
        <dbReference type="SAM" id="MobiDB-lite"/>
    </source>
</evidence>
<keyword evidence="3" id="KW-0812">Transmembrane</keyword>
<comment type="similarity">
    <text evidence="1">Belongs to the TolB family.</text>
</comment>
<dbReference type="InterPro" id="IPR011659">
    <property type="entry name" value="WD40"/>
</dbReference>
<dbReference type="NCBIfam" id="TIGR04275">
    <property type="entry name" value="beta_prop_Msarc"/>
    <property type="match status" value="5"/>
</dbReference>
<evidence type="ECO:0000256" key="3">
    <source>
        <dbReference type="SAM" id="Phobius"/>
    </source>
</evidence>
<dbReference type="PANTHER" id="PTHR36842">
    <property type="entry name" value="PROTEIN TOLB HOMOLOG"/>
    <property type="match status" value="1"/>
</dbReference>
<dbReference type="Proteomes" id="UP000033869">
    <property type="component" value="Unassembled WGS sequence"/>
</dbReference>
<feature type="region of interest" description="Disordered" evidence="2">
    <location>
        <begin position="564"/>
        <end position="584"/>
    </location>
</feature>
<dbReference type="Gene3D" id="2.120.10.30">
    <property type="entry name" value="TolB, C-terminal domain"/>
    <property type="match status" value="2"/>
</dbReference>
<evidence type="ECO:0000256" key="1">
    <source>
        <dbReference type="ARBA" id="ARBA00009820"/>
    </source>
</evidence>
<name>A0A0G0Z780_UNCC2</name>
<reference evidence="4 5" key="1">
    <citation type="journal article" date="2015" name="Nature">
        <title>rRNA introns, odd ribosomes, and small enigmatic genomes across a large radiation of phyla.</title>
        <authorList>
            <person name="Brown C.T."/>
            <person name="Hug L.A."/>
            <person name="Thomas B.C."/>
            <person name="Sharon I."/>
            <person name="Castelle C.J."/>
            <person name="Singh A."/>
            <person name="Wilkins M.J."/>
            <person name="Williams K.H."/>
            <person name="Banfield J.F."/>
        </authorList>
    </citation>
    <scope>NUCLEOTIDE SEQUENCE [LARGE SCALE GENOMIC DNA]</scope>
</reference>
<sequence>MVKSVFAKKITVYLAIFVFLFGNFGYSLANLLVVESRITTDSSDQTKPRISAGKIVYEDTRNGNTEIYMYNTGTSSETRITNTSANEYNPDIDGDKIVYSCDRGGTYSHIYVYDLSGSSETQVTTNLSDQTYPAIYGQKIVYVDNRNGNDDIYMYDLQASQETQISTDSSNQKNPVIYDQKIAYYDNRNGNDDVFTNNLAGSSETQITNNSANENYPHIYSDQLVYQKAPATGNYSVHKYDLTQSSNSQITSGSADPRYPRIYSDIIVYEDVRSGNSDVYAYQISKSLETIVVTGSQDQKIPAIYNGTAVWQDARNTHKDIYKATLTPYNPLTSMSDTLSVITPRTASTHTIQFTLGTTATIKQIDFQFEKAAGDATKPTNLNLSSSTLGTMTGLTNGSWTYSTSSAGSGLVKISGGGESKNLGDSITIPLNGVINPEIEDCTIAGFMYDTCNITIKTYSDAGSTLVDMGTVSYDIQDTASLTFKVEGVTSGTSTNGVTTTASTDYNLVPFGKLEIGSPEYAAQKLHVETTAANGYTVNIKMQAYMQGQYPANKIDPFTGSWDTPTTWSSPTGSTNSDSGWLGANTNDTRVAGWSSASAKFGPVSTTAHPVMYKDSKDLGSDAYVTYAIEVNQNQPSDQYVGTLIYAITPTY</sequence>
<dbReference type="PANTHER" id="PTHR36842:SF1">
    <property type="entry name" value="PROTEIN TOLB"/>
    <property type="match status" value="1"/>
</dbReference>
<dbReference type="SUPFAM" id="SSF69304">
    <property type="entry name" value="Tricorn protease N-terminal domain"/>
    <property type="match status" value="1"/>
</dbReference>
<dbReference type="Pfam" id="PF07676">
    <property type="entry name" value="PD40"/>
    <property type="match status" value="2"/>
</dbReference>